<name>A0AA90EUD9_9BACI</name>
<protein>
    <submittedName>
        <fullName evidence="1">DUF5082 domain-containing protein</fullName>
    </submittedName>
</protein>
<proteinExistence type="predicted"/>
<evidence type="ECO:0000313" key="1">
    <source>
        <dbReference type="EMBL" id="MCY9278627.1"/>
    </source>
</evidence>
<sequence length="145" mass="16593">MSHASTLNHIHSTINQKLADVESRIERVKTAKKEIEKEHETGIVEIRQILHPHLNSHWTGDFASDFDDERDEAHTSMYNIVNGKYEGYISQLERKIFALEIEKHSLELAGAAAKEADHLLSLGEKAVDQLSDKIRSIKNSWSWFS</sequence>
<gene>
    <name evidence="1" type="ORF">MOE73_00795</name>
</gene>
<dbReference type="EMBL" id="JALAXI010000001">
    <property type="protein sequence ID" value="MCY9278627.1"/>
    <property type="molecule type" value="Genomic_DNA"/>
</dbReference>
<evidence type="ECO:0000313" key="2">
    <source>
        <dbReference type="Proteomes" id="UP001066455"/>
    </source>
</evidence>
<dbReference type="InterPro" id="IPR031681">
    <property type="entry name" value="YwqH-like"/>
</dbReference>
<organism evidence="1 2">
    <name type="scientific">Bacillus haynesii</name>
    <dbReference type="NCBI Taxonomy" id="1925021"/>
    <lineage>
        <taxon>Bacteria</taxon>
        <taxon>Bacillati</taxon>
        <taxon>Bacillota</taxon>
        <taxon>Bacilli</taxon>
        <taxon>Bacillales</taxon>
        <taxon>Bacillaceae</taxon>
        <taxon>Bacillus</taxon>
    </lineage>
</organism>
<dbReference type="RefSeq" id="WP_268301128.1">
    <property type="nucleotide sequence ID" value="NZ_JALAJI010000001.1"/>
</dbReference>
<accession>A0AA90EUD9</accession>
<comment type="caution">
    <text evidence="1">The sequence shown here is derived from an EMBL/GenBank/DDBJ whole genome shotgun (WGS) entry which is preliminary data.</text>
</comment>
<dbReference type="Pfam" id="PF16888">
    <property type="entry name" value="YwqH-like"/>
    <property type="match status" value="1"/>
</dbReference>
<reference evidence="1" key="1">
    <citation type="submission" date="2022-02" db="EMBL/GenBank/DDBJ databases">
        <title>Crop Bioprotection Bacillus Genome Sequencing.</title>
        <authorList>
            <person name="Dunlap C."/>
        </authorList>
    </citation>
    <scope>NUCLEOTIDE SEQUENCE</scope>
    <source>
        <strain evidence="1">T20C14</strain>
    </source>
</reference>
<dbReference type="AlphaFoldDB" id="A0AA90EUD9"/>
<dbReference type="Proteomes" id="UP001066455">
    <property type="component" value="Unassembled WGS sequence"/>
</dbReference>